<proteinExistence type="predicted"/>
<comment type="caution">
    <text evidence="1">The sequence shown here is derived from an EMBL/GenBank/DDBJ whole genome shotgun (WGS) entry which is preliminary data.</text>
</comment>
<keyword evidence="2" id="KW-1185">Reference proteome</keyword>
<organism evidence="1 2">
    <name type="scientific">Streptomyces roseolus</name>
    <dbReference type="NCBI Taxonomy" id="67358"/>
    <lineage>
        <taxon>Bacteria</taxon>
        <taxon>Bacillati</taxon>
        <taxon>Actinomycetota</taxon>
        <taxon>Actinomycetes</taxon>
        <taxon>Kitasatosporales</taxon>
        <taxon>Streptomycetaceae</taxon>
        <taxon>Streptomyces</taxon>
    </lineage>
</organism>
<dbReference type="EMBL" id="JAWJZF010000130">
    <property type="protein sequence ID" value="MDX2290708.1"/>
    <property type="molecule type" value="Genomic_DNA"/>
</dbReference>
<accession>A0ABU4JZ44</accession>
<dbReference type="RefSeq" id="WP_319007316.1">
    <property type="nucleotide sequence ID" value="NZ_JAWJZF010000130.1"/>
</dbReference>
<dbReference type="Proteomes" id="UP001278571">
    <property type="component" value="Unassembled WGS sequence"/>
</dbReference>
<name>A0ABU4JZ44_9ACTN</name>
<sequence>MEKADTQVLCGELRSGKAEEVSERFNLAREALSRFGELRWIRLSGGRHPLYGYQQVPFLGWRFTQPDEERLRAIEDARKATPTRYEWRIDTSRRNWILAPSRLLGEVGEHAASPEFDERVNQLMQDQEFCLRALEDLDAILRSLLKQGLG</sequence>
<gene>
    <name evidence="1" type="ORF">R2363_00675</name>
</gene>
<protein>
    <submittedName>
        <fullName evidence="1">Uncharacterized protein</fullName>
    </submittedName>
</protein>
<evidence type="ECO:0000313" key="2">
    <source>
        <dbReference type="Proteomes" id="UP001278571"/>
    </source>
</evidence>
<reference evidence="1 2" key="1">
    <citation type="submission" date="2023-10" db="EMBL/GenBank/DDBJ databases">
        <authorList>
            <person name="Wang X.X."/>
        </authorList>
    </citation>
    <scope>NUCLEOTIDE SEQUENCE [LARGE SCALE GENOMIC DNA]</scope>
    <source>
        <strain evidence="1 2">NBRC 12816</strain>
    </source>
</reference>
<evidence type="ECO:0000313" key="1">
    <source>
        <dbReference type="EMBL" id="MDX2290708.1"/>
    </source>
</evidence>